<dbReference type="Proteomes" id="UP000266723">
    <property type="component" value="Unassembled WGS sequence"/>
</dbReference>
<organism evidence="2 3">
    <name type="scientific">Brassica cretica</name>
    <name type="common">Mustard</name>
    <dbReference type="NCBI Taxonomy" id="69181"/>
    <lineage>
        <taxon>Eukaryota</taxon>
        <taxon>Viridiplantae</taxon>
        <taxon>Streptophyta</taxon>
        <taxon>Embryophyta</taxon>
        <taxon>Tracheophyta</taxon>
        <taxon>Spermatophyta</taxon>
        <taxon>Magnoliopsida</taxon>
        <taxon>eudicotyledons</taxon>
        <taxon>Gunneridae</taxon>
        <taxon>Pentapetalae</taxon>
        <taxon>rosids</taxon>
        <taxon>malvids</taxon>
        <taxon>Brassicales</taxon>
        <taxon>Brassicaceae</taxon>
        <taxon>Brassiceae</taxon>
        <taxon>Brassica</taxon>
    </lineage>
</organism>
<evidence type="ECO:0000313" key="2">
    <source>
        <dbReference type="EMBL" id="KAF3563749.1"/>
    </source>
</evidence>
<accession>A0ABQ7CYR5</accession>
<gene>
    <name evidence="2" type="ORF">DY000_02017599</name>
</gene>
<keyword evidence="3" id="KW-1185">Reference proteome</keyword>
<name>A0ABQ7CYR5_BRACR</name>
<protein>
    <submittedName>
        <fullName evidence="2">Uncharacterized protein</fullName>
    </submittedName>
</protein>
<feature type="region of interest" description="Disordered" evidence="1">
    <location>
        <begin position="19"/>
        <end position="47"/>
    </location>
</feature>
<dbReference type="EMBL" id="QGKV02000759">
    <property type="protein sequence ID" value="KAF3563749.1"/>
    <property type="molecule type" value="Genomic_DNA"/>
</dbReference>
<comment type="caution">
    <text evidence="2">The sequence shown here is derived from an EMBL/GenBank/DDBJ whole genome shotgun (WGS) entry which is preliminary data.</text>
</comment>
<sequence length="66" mass="7606">MPSPETFVVPSLSKTFRKRSHTVPAPSPFLKRRCDPSLDSTDQLSEHTGFKPWQRGREFNFLMKLG</sequence>
<proteinExistence type="predicted"/>
<evidence type="ECO:0000313" key="3">
    <source>
        <dbReference type="Proteomes" id="UP000266723"/>
    </source>
</evidence>
<evidence type="ECO:0000256" key="1">
    <source>
        <dbReference type="SAM" id="MobiDB-lite"/>
    </source>
</evidence>
<reference evidence="2 3" key="1">
    <citation type="journal article" date="2020" name="BMC Genomics">
        <title>Intraspecific diversification of the crop wild relative Brassica cretica Lam. using demographic model selection.</title>
        <authorList>
            <person name="Kioukis A."/>
            <person name="Michalopoulou V.A."/>
            <person name="Briers L."/>
            <person name="Pirintsos S."/>
            <person name="Studholme D.J."/>
            <person name="Pavlidis P."/>
            <person name="Sarris P.F."/>
        </authorList>
    </citation>
    <scope>NUCLEOTIDE SEQUENCE [LARGE SCALE GENOMIC DNA]</scope>
    <source>
        <strain evidence="3">cv. PFS-1207/04</strain>
    </source>
</reference>